<reference evidence="2 3" key="1">
    <citation type="submission" date="2018-05" db="EMBL/GenBank/DDBJ databases">
        <title>The Hungate 1000. A catalogue of reference genomes from the rumen microbiome.</title>
        <authorList>
            <person name="Kelly W."/>
        </authorList>
    </citation>
    <scope>NUCLEOTIDE SEQUENCE [LARGE SCALE GENOMIC DNA]</scope>
    <source>
        <strain evidence="2 3">SAb67</strain>
    </source>
</reference>
<sequence length="164" mass="19159">MFTEEIEIMKLLSEKYSDDIRIFFKSPKSIDEIISFEKETGIRLPDELRELYKLTNGFDSNIAYMNLWSLETIKKHFNEGYNDWIEEGDSDKYIVLGSDGSCGYLLMEIATGNYLSYGDEGEVMPIDSIKDLLCWNIDHIYDSVRDFEGDDKVNNYLERNADRL</sequence>
<dbReference type="SMART" id="SM00860">
    <property type="entry name" value="SMI1_KNR4"/>
    <property type="match status" value="1"/>
</dbReference>
<evidence type="ECO:0000313" key="3">
    <source>
        <dbReference type="Proteomes" id="UP000245720"/>
    </source>
</evidence>
<dbReference type="Gene3D" id="3.40.1580.10">
    <property type="entry name" value="SMI1/KNR4-like"/>
    <property type="match status" value="1"/>
</dbReference>
<feature type="domain" description="Knr4/Smi1-like" evidence="1">
    <location>
        <begin position="27"/>
        <end position="159"/>
    </location>
</feature>
<dbReference type="RefSeq" id="WP_109725282.1">
    <property type="nucleotide sequence ID" value="NZ_QGDI01000001.1"/>
</dbReference>
<dbReference type="InterPro" id="IPR037883">
    <property type="entry name" value="Knr4/Smi1-like_sf"/>
</dbReference>
<dbReference type="Pfam" id="PF09346">
    <property type="entry name" value="SMI1_KNR4"/>
    <property type="match status" value="1"/>
</dbReference>
<dbReference type="InterPro" id="IPR018958">
    <property type="entry name" value="Knr4/Smi1-like_dom"/>
</dbReference>
<dbReference type="SUPFAM" id="SSF160631">
    <property type="entry name" value="SMI1/KNR4-like"/>
    <property type="match status" value="1"/>
</dbReference>
<name>A0A315YSW5_RUMFL</name>
<comment type="caution">
    <text evidence="2">The sequence shown here is derived from an EMBL/GenBank/DDBJ whole genome shotgun (WGS) entry which is preliminary data.</text>
</comment>
<dbReference type="OrthoDB" id="6933666at2"/>
<dbReference type="Proteomes" id="UP000245720">
    <property type="component" value="Unassembled WGS sequence"/>
</dbReference>
<evidence type="ECO:0000259" key="1">
    <source>
        <dbReference type="SMART" id="SM00860"/>
    </source>
</evidence>
<protein>
    <submittedName>
        <fullName evidence="2">SMI1/KNR4 family protein SUKH-1</fullName>
    </submittedName>
</protein>
<evidence type="ECO:0000313" key="2">
    <source>
        <dbReference type="EMBL" id="PWJ15497.1"/>
    </source>
</evidence>
<organism evidence="2 3">
    <name type="scientific">Ruminococcus flavefaciens</name>
    <dbReference type="NCBI Taxonomy" id="1265"/>
    <lineage>
        <taxon>Bacteria</taxon>
        <taxon>Bacillati</taxon>
        <taxon>Bacillota</taxon>
        <taxon>Clostridia</taxon>
        <taxon>Eubacteriales</taxon>
        <taxon>Oscillospiraceae</taxon>
        <taxon>Ruminococcus</taxon>
    </lineage>
</organism>
<proteinExistence type="predicted"/>
<dbReference type="AlphaFoldDB" id="A0A315YSW5"/>
<accession>A0A315YSW5</accession>
<dbReference type="EMBL" id="QGDI01000001">
    <property type="protein sequence ID" value="PWJ15497.1"/>
    <property type="molecule type" value="Genomic_DNA"/>
</dbReference>
<gene>
    <name evidence="2" type="ORF">IE37_00398</name>
</gene>